<dbReference type="PANTHER" id="PTHR45626">
    <property type="entry name" value="TRANSCRIPTION TERMINATION FACTOR 2-RELATED"/>
    <property type="match status" value="1"/>
</dbReference>
<feature type="region of interest" description="Disordered" evidence="4">
    <location>
        <begin position="47"/>
        <end position="70"/>
    </location>
</feature>
<dbReference type="GO" id="GO:0008094">
    <property type="term" value="F:ATP-dependent activity, acting on DNA"/>
    <property type="evidence" value="ECO:0007669"/>
    <property type="project" value="TreeGrafter"/>
</dbReference>
<dbReference type="SUPFAM" id="SSF52540">
    <property type="entry name" value="P-loop containing nucleoside triphosphate hydrolases"/>
    <property type="match status" value="1"/>
</dbReference>
<keyword evidence="1" id="KW-0547">Nucleotide-binding</keyword>
<evidence type="ECO:0000256" key="4">
    <source>
        <dbReference type="SAM" id="MobiDB-lite"/>
    </source>
</evidence>
<gene>
    <name evidence="6" type="ORF">VP01_3701g2</name>
</gene>
<protein>
    <recommendedName>
        <fullName evidence="5">SNF2 N-terminal domain-containing protein</fullName>
    </recommendedName>
</protein>
<name>A0A0L6UU53_9BASI</name>
<dbReference type="Pfam" id="PF00176">
    <property type="entry name" value="SNF2-rel_dom"/>
    <property type="match status" value="1"/>
</dbReference>
<dbReference type="GO" id="GO:0005524">
    <property type="term" value="F:ATP binding"/>
    <property type="evidence" value="ECO:0007669"/>
    <property type="project" value="UniProtKB-KW"/>
</dbReference>
<keyword evidence="3" id="KW-0067">ATP-binding</keyword>
<dbReference type="OrthoDB" id="5330228at2759"/>
<dbReference type="Proteomes" id="UP000037035">
    <property type="component" value="Unassembled WGS sequence"/>
</dbReference>
<dbReference type="Gene3D" id="3.40.50.10810">
    <property type="entry name" value="Tandem AAA-ATPase domain"/>
    <property type="match status" value="1"/>
</dbReference>
<evidence type="ECO:0000256" key="3">
    <source>
        <dbReference type="ARBA" id="ARBA00022840"/>
    </source>
</evidence>
<dbReference type="InterPro" id="IPR000330">
    <property type="entry name" value="SNF2_N"/>
</dbReference>
<feature type="compositionally biased region" description="Polar residues" evidence="4">
    <location>
        <begin position="58"/>
        <end position="68"/>
    </location>
</feature>
<dbReference type="STRING" id="27349.A0A0L6UU53"/>
<dbReference type="VEuPathDB" id="FungiDB:VP01_3701g2"/>
<feature type="non-terminal residue" evidence="6">
    <location>
        <position position="1"/>
    </location>
</feature>
<dbReference type="GO" id="GO:0005634">
    <property type="term" value="C:nucleus"/>
    <property type="evidence" value="ECO:0007669"/>
    <property type="project" value="TreeGrafter"/>
</dbReference>
<dbReference type="InterPro" id="IPR038718">
    <property type="entry name" value="SNF2-like_sf"/>
</dbReference>
<comment type="caution">
    <text evidence="6">The sequence shown here is derived from an EMBL/GenBank/DDBJ whole genome shotgun (WGS) entry which is preliminary data.</text>
</comment>
<accession>A0A0L6UU53</accession>
<dbReference type="GO" id="GO:0006281">
    <property type="term" value="P:DNA repair"/>
    <property type="evidence" value="ECO:0007669"/>
    <property type="project" value="TreeGrafter"/>
</dbReference>
<evidence type="ECO:0000256" key="2">
    <source>
        <dbReference type="ARBA" id="ARBA00022801"/>
    </source>
</evidence>
<keyword evidence="2" id="KW-0378">Hydrolase</keyword>
<proteinExistence type="predicted"/>
<sequence>TKRSGAILALKSHRKLCLTGTPLQNHLGKLYTLLRFLGVDLGVGKKCGKHSSRKKHPTQSAEGNQVASKTPGHSFIEEVKIRGSHITCEKRTNKLVDPRHFDIPQQATTWWDSPKIVHLVSDLNIHLASDQNGKTAKAVVLSQWTEFLNIVGVALRHEGIDFEQLDGGKGPFRNSQNCITEIIRYFIEGSIEVNMMEVC</sequence>
<organism evidence="6 7">
    <name type="scientific">Puccinia sorghi</name>
    <dbReference type="NCBI Taxonomy" id="27349"/>
    <lineage>
        <taxon>Eukaryota</taxon>
        <taxon>Fungi</taxon>
        <taxon>Dikarya</taxon>
        <taxon>Basidiomycota</taxon>
        <taxon>Pucciniomycotina</taxon>
        <taxon>Pucciniomycetes</taxon>
        <taxon>Pucciniales</taxon>
        <taxon>Pucciniaceae</taxon>
        <taxon>Puccinia</taxon>
    </lineage>
</organism>
<feature type="domain" description="SNF2 N-terminal" evidence="5">
    <location>
        <begin position="3"/>
        <end position="40"/>
    </location>
</feature>
<dbReference type="InterPro" id="IPR050628">
    <property type="entry name" value="SNF2_RAD54_helicase_TF"/>
</dbReference>
<reference evidence="6 7" key="1">
    <citation type="submission" date="2015-08" db="EMBL/GenBank/DDBJ databases">
        <title>Next Generation Sequencing and Analysis of the Genome of Puccinia sorghi L Schw, the Causal Agent of Maize Common Rust.</title>
        <authorList>
            <person name="Rochi L."/>
            <person name="Burguener G."/>
            <person name="Darino M."/>
            <person name="Turjanski A."/>
            <person name="Kreff E."/>
            <person name="Dieguez M.J."/>
            <person name="Sacco F."/>
        </authorList>
    </citation>
    <scope>NUCLEOTIDE SEQUENCE [LARGE SCALE GENOMIC DNA]</scope>
    <source>
        <strain evidence="6 7">RO10H11247</strain>
    </source>
</reference>
<evidence type="ECO:0000256" key="1">
    <source>
        <dbReference type="ARBA" id="ARBA00022741"/>
    </source>
</evidence>
<dbReference type="EMBL" id="LAVV01008726">
    <property type="protein sequence ID" value="KNZ52073.1"/>
    <property type="molecule type" value="Genomic_DNA"/>
</dbReference>
<dbReference type="Gene3D" id="3.40.50.300">
    <property type="entry name" value="P-loop containing nucleotide triphosphate hydrolases"/>
    <property type="match status" value="1"/>
</dbReference>
<keyword evidence="7" id="KW-1185">Reference proteome</keyword>
<evidence type="ECO:0000313" key="6">
    <source>
        <dbReference type="EMBL" id="KNZ52073.1"/>
    </source>
</evidence>
<dbReference type="AlphaFoldDB" id="A0A0L6UU53"/>
<dbReference type="PANTHER" id="PTHR45626:SF22">
    <property type="entry name" value="DNA REPAIR PROTEIN RAD5"/>
    <property type="match status" value="1"/>
</dbReference>
<dbReference type="InterPro" id="IPR027417">
    <property type="entry name" value="P-loop_NTPase"/>
</dbReference>
<evidence type="ECO:0000313" key="7">
    <source>
        <dbReference type="Proteomes" id="UP000037035"/>
    </source>
</evidence>
<dbReference type="GO" id="GO:0016787">
    <property type="term" value="F:hydrolase activity"/>
    <property type="evidence" value="ECO:0007669"/>
    <property type="project" value="UniProtKB-KW"/>
</dbReference>
<evidence type="ECO:0000259" key="5">
    <source>
        <dbReference type="Pfam" id="PF00176"/>
    </source>
</evidence>
<feature type="compositionally biased region" description="Basic residues" evidence="4">
    <location>
        <begin position="47"/>
        <end position="57"/>
    </location>
</feature>